<dbReference type="InterPro" id="IPR036397">
    <property type="entry name" value="RNaseH_sf"/>
</dbReference>
<feature type="region of interest" description="Disordered" evidence="2">
    <location>
        <begin position="444"/>
        <end position="464"/>
    </location>
</feature>
<dbReference type="InterPro" id="IPR005135">
    <property type="entry name" value="Endo/exonuclease/phosphatase"/>
</dbReference>
<dbReference type="Gene3D" id="3.60.10.10">
    <property type="entry name" value="Endonuclease/exonuclease/phosphatase"/>
    <property type="match status" value="1"/>
</dbReference>
<dbReference type="InterPro" id="IPR000477">
    <property type="entry name" value="RT_dom"/>
</dbReference>
<dbReference type="InterPro" id="IPR036691">
    <property type="entry name" value="Endo/exonu/phosph_ase_sf"/>
</dbReference>
<dbReference type="CDD" id="cd01650">
    <property type="entry name" value="RT_nLTR_like"/>
    <property type="match status" value="1"/>
</dbReference>
<organism evidence="5 6">
    <name type="scientific">Galleria mellonella</name>
    <name type="common">Greater wax moth</name>
    <dbReference type="NCBI Taxonomy" id="7137"/>
    <lineage>
        <taxon>Eukaryota</taxon>
        <taxon>Metazoa</taxon>
        <taxon>Ecdysozoa</taxon>
        <taxon>Arthropoda</taxon>
        <taxon>Hexapoda</taxon>
        <taxon>Insecta</taxon>
        <taxon>Pterygota</taxon>
        <taxon>Neoptera</taxon>
        <taxon>Endopterygota</taxon>
        <taxon>Lepidoptera</taxon>
        <taxon>Glossata</taxon>
        <taxon>Ditrysia</taxon>
        <taxon>Pyraloidea</taxon>
        <taxon>Pyralidae</taxon>
        <taxon>Galleriinae</taxon>
        <taxon>Galleria</taxon>
    </lineage>
</organism>
<dbReference type="CDD" id="cd09276">
    <property type="entry name" value="Rnase_HI_RT_non_LTR"/>
    <property type="match status" value="1"/>
</dbReference>
<dbReference type="InterPro" id="IPR043502">
    <property type="entry name" value="DNA/RNA_pol_sf"/>
</dbReference>
<accession>A0ABM3MQ57</accession>
<keyword evidence="1" id="KW-0479">Metal-binding</keyword>
<dbReference type="PROSITE" id="PS50158">
    <property type="entry name" value="ZF_CCHC"/>
    <property type="match status" value="1"/>
</dbReference>
<feature type="domain" description="Reverse transcriptase" evidence="4">
    <location>
        <begin position="974"/>
        <end position="1244"/>
    </location>
</feature>
<dbReference type="Gene3D" id="4.10.60.10">
    <property type="entry name" value="Zinc finger, CCHC-type"/>
    <property type="match status" value="1"/>
</dbReference>
<dbReference type="Pfam" id="PF14529">
    <property type="entry name" value="Exo_endo_phos_2"/>
    <property type="match status" value="1"/>
</dbReference>
<dbReference type="InterPro" id="IPR012337">
    <property type="entry name" value="RNaseH-like_sf"/>
</dbReference>
<feature type="region of interest" description="Disordered" evidence="2">
    <location>
        <begin position="1"/>
        <end position="78"/>
    </location>
</feature>
<name>A0ABM3MQ57_GALME</name>
<dbReference type="RefSeq" id="XP_052753506.1">
    <property type="nucleotide sequence ID" value="XM_052897546.1"/>
</dbReference>
<evidence type="ECO:0000256" key="1">
    <source>
        <dbReference type="PROSITE-ProRule" id="PRU00047"/>
    </source>
</evidence>
<feature type="domain" description="CCHC-type" evidence="3">
    <location>
        <begin position="409"/>
        <end position="423"/>
    </location>
</feature>
<keyword evidence="5" id="KW-1185">Reference proteome</keyword>
<keyword evidence="1" id="KW-0863">Zinc-finger</keyword>
<proteinExistence type="predicted"/>
<reference evidence="6" key="1">
    <citation type="submission" date="2025-08" db="UniProtKB">
        <authorList>
            <consortium name="RefSeq"/>
        </authorList>
    </citation>
    <scope>IDENTIFICATION</scope>
    <source>
        <tissue evidence="6">Whole larvae</tissue>
    </source>
</reference>
<dbReference type="SUPFAM" id="SSF53098">
    <property type="entry name" value="Ribonuclease H-like"/>
    <property type="match status" value="1"/>
</dbReference>
<dbReference type="GeneID" id="128201224"/>
<feature type="compositionally biased region" description="Low complexity" evidence="2">
    <location>
        <begin position="445"/>
        <end position="459"/>
    </location>
</feature>
<dbReference type="SUPFAM" id="SSF56219">
    <property type="entry name" value="DNase I-like"/>
    <property type="match status" value="1"/>
</dbReference>
<evidence type="ECO:0000313" key="5">
    <source>
        <dbReference type="Proteomes" id="UP001652740"/>
    </source>
</evidence>
<dbReference type="InterPro" id="IPR001878">
    <property type="entry name" value="Znf_CCHC"/>
</dbReference>
<dbReference type="PANTHER" id="PTHR19446">
    <property type="entry name" value="REVERSE TRANSCRIPTASES"/>
    <property type="match status" value="1"/>
</dbReference>
<evidence type="ECO:0000313" key="6">
    <source>
        <dbReference type="RefSeq" id="XP_052753506.1"/>
    </source>
</evidence>
<keyword evidence="1" id="KW-0862">Zinc</keyword>
<dbReference type="SMART" id="SM00343">
    <property type="entry name" value="ZnF_C2HC"/>
    <property type="match status" value="2"/>
</dbReference>
<sequence>MPLARSPPRRPVNLPSEAAEARKAEASVARSSPPPSSSSSTDFLPTWRPIVDFNPATDSPDASQATDITDSQEQTPMSPLDIGTLIQESLGKIKDNLTAISTKVYEGTYLSRVNKDRINSTALGSIKEVENIQTLLGTLLSLPSPLARPDTTLETTIRTDQTDASVATEIETLKSDIAEIKALLTSRPKTTYAAAAAATRKPATTLRAPVNKPVRKYRPAIIVESKNEVKSSEETHQKWRQAVSFRDTNFTPANVKYVSNNKIRVEFDTQQELDTAIEKVNKPTSSVSAVIARKLNPMFILKGISNSTPVEELTDIITTQNDCVKEATTPDATTGDIKFAFKRGNRNPRLYNAVFTASPRLYKSIVDAHHINIDHQRVHVEAYTPLLQCFKCLRFGHSRKKCTYENTICSHCSSSGHQYRDCPHKADSSQAKCYNCAQRKSAADSSKQSTHSHSATSSSCPQVQRRHRNPHALRFLQANLGKGFQAQHEFFQYFHNNDYQIALINEPYTGSGTTVTNTHGHDVYQYTDGSRVKACIVVKKGNISTIGMRQHSSPNLCSIRINLNGAKVYVTCIYLEPRISGAAAAAQNCIVDRTLHDLEEFVQADPDAAHIIGGDLNGWHPMWGSPRANRRGNEIAEFIMTSNLIVCNTGVSPTFVSTTSGAVRESIIDITLASGRAADRISNWRVNPDACPASDHHAVEFFYDVNKRDLNRHAKLTTFKYATAGVSWSEFKDRLDELLPAELKEYTDIPTMNSMELENFIEELTTAVQTACDQLLPCTQPRTARCPWWSEELESSKRKVIRQHHKLIRLKRQGRPLEEAIAVKNSLRAEYSKLFNESSTRHFREFCNRQGKEDVWSVTNRIVKTRPCPQPPSTVQKADGSFTRNPQETAEVLLDKYFPDDTADTRQSHLKYRQARESPPPINRDEPPFTKEETLLAAREMNPKKAPGPDHLTADIVLAVTESLPEVVTAIMNRCLTIGYFPKVWKVARIKLIPKNGQGNGNAEQPKSRPIGLLNNMGKLLEKLITRRLTHHIHTTNANNTQQYGFKPQVSTAHALDNAINHIKAASTARDQVLAVSLDIKAAFDHAWWPIILSRLRHIKCPRNLYCILDNYLKDRWVTLNLADVTAAKPLSRGCIQGSVCGPTMWNLVLDELFDLHLPEGCHLQAFADDVLLIVRSDCSSRLEQTTNEALNIIHQWGLDSKLTFGPSKTVAVPFTSRARKCRLYMDGQPIPLCNQMKLLGVIIDRKLKFVNHVNYVIDKCKKLYNKLIRFIRPTWGINPHNVKTLYLQVIEPILCYASSIWSTALKYKYCRDKLVALQRGVAITIIRGFRTLSSPAAITLAGLFPVCGRIRAAAQSESARIKKVTDALPHDIPLDSPAPPSDLLHPSLRRGITYQEAHTVEQVTELLNTDSYSCYTDGSKHERGVGAAVIIRSPGGATIATKKLKLHGACSVFQAEMVAIDRACEHILHNNLTPATVLQQTACRPFWNLPTQTISFIWTRSHIGIPGNEEADLAAKAAANSRTAPMFAKFPLSYTKHHYLKQSSEELQELYNDANNCQQIKQWCPNYDVLSKVIQVLPPDFHFTQFYTGHGYHKAYLKRFGIIPEDKCPCNADLQQTMDHLIRACPRFDSTRLDHETACRMAGVADPYNLLEIIGKESTVHSFKTHIRCIINNAKSFNRT</sequence>
<feature type="compositionally biased region" description="Polar residues" evidence="2">
    <location>
        <begin position="56"/>
        <end position="77"/>
    </location>
</feature>
<dbReference type="InterPro" id="IPR036875">
    <property type="entry name" value="Znf_CCHC_sf"/>
</dbReference>
<dbReference type="Pfam" id="PF00078">
    <property type="entry name" value="RVT_1"/>
    <property type="match status" value="1"/>
</dbReference>
<evidence type="ECO:0000259" key="3">
    <source>
        <dbReference type="PROSITE" id="PS50158"/>
    </source>
</evidence>
<dbReference type="SUPFAM" id="SSF56672">
    <property type="entry name" value="DNA/RNA polymerases"/>
    <property type="match status" value="1"/>
</dbReference>
<evidence type="ECO:0000256" key="2">
    <source>
        <dbReference type="SAM" id="MobiDB-lite"/>
    </source>
</evidence>
<dbReference type="Gene3D" id="3.30.420.10">
    <property type="entry name" value="Ribonuclease H-like superfamily/Ribonuclease H"/>
    <property type="match status" value="2"/>
</dbReference>
<dbReference type="SUPFAM" id="SSF57756">
    <property type="entry name" value="Retrovirus zinc finger-like domains"/>
    <property type="match status" value="1"/>
</dbReference>
<dbReference type="PROSITE" id="PS50878">
    <property type="entry name" value="RT_POL"/>
    <property type="match status" value="1"/>
</dbReference>
<dbReference type="Proteomes" id="UP001652740">
    <property type="component" value="Unplaced"/>
</dbReference>
<protein>
    <submittedName>
        <fullName evidence="6">Uncharacterized protein LOC128201224</fullName>
    </submittedName>
</protein>
<gene>
    <name evidence="6" type="primary">LOC128201224</name>
</gene>
<evidence type="ECO:0000259" key="4">
    <source>
        <dbReference type="PROSITE" id="PS50878"/>
    </source>
</evidence>